<feature type="domain" description="PIN" evidence="1">
    <location>
        <begin position="9"/>
        <end position="136"/>
    </location>
</feature>
<dbReference type="GO" id="GO:0004521">
    <property type="term" value="F:RNA endonuclease activity"/>
    <property type="evidence" value="ECO:0007669"/>
    <property type="project" value="InterPro"/>
</dbReference>
<dbReference type="Proteomes" id="UP000228996">
    <property type="component" value="Unassembled WGS sequence"/>
</dbReference>
<name>A0A2M6XDG5_9BACT</name>
<sequence length="139" mass="16382">MAKLPVSPVFIDTSFFKAILDEKDDFYKEAIKVWDKLRREHASLATSNYILDETFTLIRKRRGINKTEEFRRLLINNAANIKIIRVTATDEGKAWNWFLKKWSNLSFTDCVSFAVMERLELRRAATFDHHFSKAGFQME</sequence>
<dbReference type="InterPro" id="IPR029060">
    <property type="entry name" value="PIN-like_dom_sf"/>
</dbReference>
<evidence type="ECO:0000313" key="2">
    <source>
        <dbReference type="EMBL" id="PIU03708.1"/>
    </source>
</evidence>
<accession>A0A2M6XDG5</accession>
<dbReference type="SUPFAM" id="SSF88723">
    <property type="entry name" value="PIN domain-like"/>
    <property type="match status" value="1"/>
</dbReference>
<proteinExistence type="predicted"/>
<comment type="caution">
    <text evidence="2">The sequence shown here is derived from an EMBL/GenBank/DDBJ whole genome shotgun (WGS) entry which is preliminary data.</text>
</comment>
<dbReference type="PANTHER" id="PTHR42188:SF1">
    <property type="entry name" value="23S RRNA-SPECIFIC ENDONUCLEASE VAPC20"/>
    <property type="match status" value="1"/>
</dbReference>
<dbReference type="AlphaFoldDB" id="A0A2M6XDG5"/>
<dbReference type="EMBL" id="PEYO01000010">
    <property type="protein sequence ID" value="PIU03708.1"/>
    <property type="molecule type" value="Genomic_DNA"/>
</dbReference>
<gene>
    <name evidence="2" type="ORF">COT44_01930</name>
</gene>
<dbReference type="Pfam" id="PF01850">
    <property type="entry name" value="PIN"/>
    <property type="match status" value="1"/>
</dbReference>
<dbReference type="GO" id="GO:0016075">
    <property type="term" value="P:rRNA catabolic process"/>
    <property type="evidence" value="ECO:0007669"/>
    <property type="project" value="TreeGrafter"/>
</dbReference>
<evidence type="ECO:0000259" key="1">
    <source>
        <dbReference type="Pfam" id="PF01850"/>
    </source>
</evidence>
<evidence type="ECO:0000313" key="3">
    <source>
        <dbReference type="Proteomes" id="UP000228996"/>
    </source>
</evidence>
<reference evidence="3" key="1">
    <citation type="submission" date="2017-09" db="EMBL/GenBank/DDBJ databases">
        <title>Depth-based differentiation of microbial function through sediment-hosted aquifers and enrichment of novel symbionts in the deep terrestrial subsurface.</title>
        <authorList>
            <person name="Probst A.J."/>
            <person name="Ladd B."/>
            <person name="Jarett J.K."/>
            <person name="Geller-Mcgrath D.E."/>
            <person name="Sieber C.M.K."/>
            <person name="Emerson J.B."/>
            <person name="Anantharaman K."/>
            <person name="Thomas B.C."/>
            <person name="Malmstrom R."/>
            <person name="Stieglmeier M."/>
            <person name="Klingl A."/>
            <person name="Woyke T."/>
            <person name="Ryan C.M."/>
            <person name="Banfield J.F."/>
        </authorList>
    </citation>
    <scope>NUCLEOTIDE SEQUENCE [LARGE SCALE GENOMIC DNA]</scope>
</reference>
<organism evidence="2 3">
    <name type="scientific">Candidatus Shapirobacteria bacterium CG08_land_8_20_14_0_20_39_18</name>
    <dbReference type="NCBI Taxonomy" id="1974883"/>
    <lineage>
        <taxon>Bacteria</taxon>
        <taxon>Candidatus Shapironibacteriota</taxon>
    </lineage>
</organism>
<protein>
    <submittedName>
        <fullName evidence="2">VapC toxin family PIN domain ribonuclease</fullName>
    </submittedName>
</protein>
<dbReference type="InterPro" id="IPR002716">
    <property type="entry name" value="PIN_dom"/>
</dbReference>
<dbReference type="InterPro" id="IPR039018">
    <property type="entry name" value="VapC20-like"/>
</dbReference>
<dbReference type="PANTHER" id="PTHR42188">
    <property type="entry name" value="23S RRNA-SPECIFIC ENDONUCLEASE VAPC20"/>
    <property type="match status" value="1"/>
</dbReference>
<dbReference type="Gene3D" id="3.40.50.1010">
    <property type="entry name" value="5'-nuclease"/>
    <property type="match status" value="1"/>
</dbReference>